<comment type="caution">
    <text evidence="2">The sequence shown here is derived from an EMBL/GenBank/DDBJ whole genome shotgun (WGS) entry which is preliminary data.</text>
</comment>
<name>A0A2J8A2E7_9CHLO</name>
<dbReference type="OrthoDB" id="552711at2759"/>
<accession>A0A2J8A2E7</accession>
<proteinExistence type="predicted"/>
<evidence type="ECO:0000313" key="2">
    <source>
        <dbReference type="EMBL" id="PNH06683.1"/>
    </source>
</evidence>
<organism evidence="2 3">
    <name type="scientific">Tetrabaena socialis</name>
    <dbReference type="NCBI Taxonomy" id="47790"/>
    <lineage>
        <taxon>Eukaryota</taxon>
        <taxon>Viridiplantae</taxon>
        <taxon>Chlorophyta</taxon>
        <taxon>core chlorophytes</taxon>
        <taxon>Chlorophyceae</taxon>
        <taxon>CS clade</taxon>
        <taxon>Chlamydomonadales</taxon>
        <taxon>Tetrabaenaceae</taxon>
        <taxon>Tetrabaena</taxon>
    </lineage>
</organism>
<dbReference type="EMBL" id="PGGS01000220">
    <property type="protein sequence ID" value="PNH06683.1"/>
    <property type="molecule type" value="Genomic_DNA"/>
</dbReference>
<gene>
    <name evidence="2" type="ORF">TSOC_006918</name>
</gene>
<protein>
    <submittedName>
        <fullName evidence="2">Uncharacterized protein</fullName>
    </submittedName>
</protein>
<feature type="region of interest" description="Disordered" evidence="1">
    <location>
        <begin position="1"/>
        <end position="27"/>
    </location>
</feature>
<evidence type="ECO:0000256" key="1">
    <source>
        <dbReference type="SAM" id="MobiDB-lite"/>
    </source>
</evidence>
<sequence length="245" mass="25046">MAPERVVRQRAVPGWSGPGAGKAAATGSALEQQRTLVAALRAKAKAAGFTPAPEDFPAFKCPMPTPFDAPAPKPATDTSCIAAAEEGGAAETDPVVAHVPVWASEDGTVVFADAQGNEVRVGDVFGATPELKGFMDEHGAIAYYVVIRQSRMVAHAAHLEQLEAEQHQLLLGASAGAEADADAGHVVASGGGAEDEDLDDLLALCMGGGGATPSVVDYGAATMQYTDLSAAAILGFEDMMQLLCV</sequence>
<dbReference type="Proteomes" id="UP000236333">
    <property type="component" value="Unassembled WGS sequence"/>
</dbReference>
<keyword evidence="3" id="KW-1185">Reference proteome</keyword>
<evidence type="ECO:0000313" key="3">
    <source>
        <dbReference type="Proteomes" id="UP000236333"/>
    </source>
</evidence>
<dbReference type="AlphaFoldDB" id="A0A2J8A2E7"/>
<reference evidence="2 3" key="1">
    <citation type="journal article" date="2017" name="Mol. Biol. Evol.">
        <title>The 4-celled Tetrabaena socialis nuclear genome reveals the essential components for genetic control of cell number at the origin of multicellularity in the volvocine lineage.</title>
        <authorList>
            <person name="Featherston J."/>
            <person name="Arakaki Y."/>
            <person name="Hanschen E.R."/>
            <person name="Ferris P.J."/>
            <person name="Michod R.E."/>
            <person name="Olson B.J.S.C."/>
            <person name="Nozaki H."/>
            <person name="Durand P.M."/>
        </authorList>
    </citation>
    <scope>NUCLEOTIDE SEQUENCE [LARGE SCALE GENOMIC DNA]</scope>
    <source>
        <strain evidence="2 3">NIES-571</strain>
    </source>
</reference>